<keyword evidence="1" id="KW-0472">Membrane</keyword>
<sequence length="66" mass="7595">MIFVTSFIGILAAPWVLLIPLFLFEGLIGRHVEMTTDLIEIFIFYDLAMGTFLLLRYIMDKIGGKR</sequence>
<keyword evidence="1" id="KW-0812">Transmembrane</keyword>
<evidence type="ECO:0000313" key="2">
    <source>
        <dbReference type="EMBL" id="DAD70094.1"/>
    </source>
</evidence>
<dbReference type="EMBL" id="BK015860">
    <property type="protein sequence ID" value="DAD70094.1"/>
    <property type="molecule type" value="Genomic_DNA"/>
</dbReference>
<accession>A0A8S5LJ93</accession>
<reference evidence="2" key="1">
    <citation type="journal article" date="2021" name="Proc. Natl. Acad. Sci. U.S.A.">
        <title>A Catalog of Tens of Thousands of Viruses from Human Metagenomes Reveals Hidden Associations with Chronic Diseases.</title>
        <authorList>
            <person name="Tisza M.J."/>
            <person name="Buck C.B."/>
        </authorList>
    </citation>
    <scope>NUCLEOTIDE SEQUENCE</scope>
    <source>
        <strain evidence="2">Ct6uZ8</strain>
    </source>
</reference>
<name>A0A8S5LJ93_9CAUD</name>
<protein>
    <submittedName>
        <fullName evidence="2">Uncharacterized protein</fullName>
    </submittedName>
</protein>
<organism evidence="2">
    <name type="scientific">Myoviridae sp. ct6uZ8</name>
    <dbReference type="NCBI Taxonomy" id="2827603"/>
    <lineage>
        <taxon>Viruses</taxon>
        <taxon>Duplodnaviria</taxon>
        <taxon>Heunggongvirae</taxon>
        <taxon>Uroviricota</taxon>
        <taxon>Caudoviricetes</taxon>
    </lineage>
</organism>
<keyword evidence="1" id="KW-1133">Transmembrane helix</keyword>
<feature type="transmembrane region" description="Helical" evidence="1">
    <location>
        <begin position="7"/>
        <end position="29"/>
    </location>
</feature>
<proteinExistence type="predicted"/>
<evidence type="ECO:0000256" key="1">
    <source>
        <dbReference type="SAM" id="Phobius"/>
    </source>
</evidence>
<feature type="transmembrane region" description="Helical" evidence="1">
    <location>
        <begin position="41"/>
        <end position="59"/>
    </location>
</feature>